<keyword evidence="3" id="KW-1185">Reference proteome</keyword>
<accession>A0AAP0BA51</accession>
<feature type="compositionally biased region" description="Low complexity" evidence="1">
    <location>
        <begin position="107"/>
        <end position="116"/>
    </location>
</feature>
<sequence length="319" mass="35138">MEDSAKRKERLQAMRMEASSSSTDRPSPSFSTPNMPLSNPLIYPSVPSMKSQLSPHRFDYYTDPTTAYFSAGRNMNKKGEDARHDSYHRPPIFSSPIHNTSPPSYTAAQQQFAGQQTEHHMHPANTRAHQVPSPNTPFLRSQSGSLTSPVQYSSPASGDRGAPHHLPKPWNMSGNSSSEHSFTPNSSNGGSQLSFRPMNSPYSGIRGSPHSHSSGRGRGRGGSPYNNQGYGSGRLKKLDSFFIKSMMKDPWRKLKPVVGDILMPLRPLPWLPKSIATKKPKVDETSTDVQPKQNLAEFLALAFEESQEGEGSMLPSANE</sequence>
<proteinExistence type="predicted"/>
<evidence type="ECO:0000313" key="3">
    <source>
        <dbReference type="Proteomes" id="UP001418222"/>
    </source>
</evidence>
<feature type="compositionally biased region" description="Polar residues" evidence="1">
    <location>
        <begin position="132"/>
        <end position="156"/>
    </location>
</feature>
<organism evidence="2 3">
    <name type="scientific">Platanthera zijinensis</name>
    <dbReference type="NCBI Taxonomy" id="2320716"/>
    <lineage>
        <taxon>Eukaryota</taxon>
        <taxon>Viridiplantae</taxon>
        <taxon>Streptophyta</taxon>
        <taxon>Embryophyta</taxon>
        <taxon>Tracheophyta</taxon>
        <taxon>Spermatophyta</taxon>
        <taxon>Magnoliopsida</taxon>
        <taxon>Liliopsida</taxon>
        <taxon>Asparagales</taxon>
        <taxon>Orchidaceae</taxon>
        <taxon>Orchidoideae</taxon>
        <taxon>Orchideae</taxon>
        <taxon>Orchidinae</taxon>
        <taxon>Platanthera</taxon>
    </lineage>
</organism>
<dbReference type="AlphaFoldDB" id="A0AAP0BA51"/>
<feature type="region of interest" description="Disordered" evidence="1">
    <location>
        <begin position="94"/>
        <end position="231"/>
    </location>
</feature>
<dbReference type="Proteomes" id="UP001418222">
    <property type="component" value="Unassembled WGS sequence"/>
</dbReference>
<feature type="region of interest" description="Disordered" evidence="1">
    <location>
        <begin position="1"/>
        <end position="43"/>
    </location>
</feature>
<dbReference type="GO" id="GO:0000398">
    <property type="term" value="P:mRNA splicing, via spliceosome"/>
    <property type="evidence" value="ECO:0007669"/>
    <property type="project" value="InterPro"/>
</dbReference>
<dbReference type="EMBL" id="JBBWWQ010000012">
    <property type="protein sequence ID" value="KAK8934123.1"/>
    <property type="molecule type" value="Genomic_DNA"/>
</dbReference>
<comment type="caution">
    <text evidence="2">The sequence shown here is derived from an EMBL/GenBank/DDBJ whole genome shotgun (WGS) entry which is preliminary data.</text>
</comment>
<dbReference type="PANTHER" id="PTHR36054:SF2">
    <property type="entry name" value="PROTEIN SICKLE"/>
    <property type="match status" value="1"/>
</dbReference>
<feature type="compositionally biased region" description="Polar residues" evidence="1">
    <location>
        <begin position="96"/>
        <end position="106"/>
    </location>
</feature>
<feature type="compositionally biased region" description="Low complexity" evidence="1">
    <location>
        <begin position="19"/>
        <end position="33"/>
    </location>
</feature>
<gene>
    <name evidence="2" type="ORF">KSP39_PZI014311</name>
</gene>
<feature type="compositionally biased region" description="Polar residues" evidence="1">
    <location>
        <begin position="172"/>
        <end position="194"/>
    </location>
</feature>
<dbReference type="InterPro" id="IPR039292">
    <property type="entry name" value="SICKLE"/>
</dbReference>
<dbReference type="PANTHER" id="PTHR36054">
    <property type="entry name" value="PROTEIN SICKLE"/>
    <property type="match status" value="1"/>
</dbReference>
<reference evidence="2 3" key="1">
    <citation type="journal article" date="2022" name="Nat. Plants">
        <title>Genomes of leafy and leafless Platanthera orchids illuminate the evolution of mycoheterotrophy.</title>
        <authorList>
            <person name="Li M.H."/>
            <person name="Liu K.W."/>
            <person name="Li Z."/>
            <person name="Lu H.C."/>
            <person name="Ye Q.L."/>
            <person name="Zhang D."/>
            <person name="Wang J.Y."/>
            <person name="Li Y.F."/>
            <person name="Zhong Z.M."/>
            <person name="Liu X."/>
            <person name="Yu X."/>
            <person name="Liu D.K."/>
            <person name="Tu X.D."/>
            <person name="Liu B."/>
            <person name="Hao Y."/>
            <person name="Liao X.Y."/>
            <person name="Jiang Y.T."/>
            <person name="Sun W.H."/>
            <person name="Chen J."/>
            <person name="Chen Y.Q."/>
            <person name="Ai Y."/>
            <person name="Zhai J.W."/>
            <person name="Wu S.S."/>
            <person name="Zhou Z."/>
            <person name="Hsiao Y.Y."/>
            <person name="Wu W.L."/>
            <person name="Chen Y.Y."/>
            <person name="Lin Y.F."/>
            <person name="Hsu J.L."/>
            <person name="Li C.Y."/>
            <person name="Wang Z.W."/>
            <person name="Zhao X."/>
            <person name="Zhong W.Y."/>
            <person name="Ma X.K."/>
            <person name="Ma L."/>
            <person name="Huang J."/>
            <person name="Chen G.Z."/>
            <person name="Huang M.Z."/>
            <person name="Huang L."/>
            <person name="Peng D.H."/>
            <person name="Luo Y.B."/>
            <person name="Zou S.Q."/>
            <person name="Chen S.P."/>
            <person name="Lan S."/>
            <person name="Tsai W.C."/>
            <person name="Van de Peer Y."/>
            <person name="Liu Z.J."/>
        </authorList>
    </citation>
    <scope>NUCLEOTIDE SEQUENCE [LARGE SCALE GENOMIC DNA]</scope>
    <source>
        <strain evidence="2">Lor287</strain>
    </source>
</reference>
<feature type="compositionally biased region" description="Low complexity" evidence="1">
    <location>
        <begin position="203"/>
        <end position="212"/>
    </location>
</feature>
<feature type="compositionally biased region" description="Basic and acidic residues" evidence="1">
    <location>
        <begin position="1"/>
        <end position="12"/>
    </location>
</feature>
<evidence type="ECO:0000256" key="1">
    <source>
        <dbReference type="SAM" id="MobiDB-lite"/>
    </source>
</evidence>
<name>A0AAP0BA51_9ASPA</name>
<evidence type="ECO:0000313" key="2">
    <source>
        <dbReference type="EMBL" id="KAK8934123.1"/>
    </source>
</evidence>
<dbReference type="GO" id="GO:0035196">
    <property type="term" value="P:miRNA processing"/>
    <property type="evidence" value="ECO:0007669"/>
    <property type="project" value="InterPro"/>
</dbReference>
<protein>
    <submittedName>
        <fullName evidence="2">Uncharacterized protein</fullName>
    </submittedName>
</protein>